<evidence type="ECO:0000313" key="1">
    <source>
        <dbReference type="EMBL" id="XBM02054.1"/>
    </source>
</evidence>
<organism evidence="1">
    <name type="scientific">Chitinibacter mangrovi</name>
    <dbReference type="NCBI Taxonomy" id="3153927"/>
    <lineage>
        <taxon>Bacteria</taxon>
        <taxon>Pseudomonadati</taxon>
        <taxon>Pseudomonadota</taxon>
        <taxon>Betaproteobacteria</taxon>
        <taxon>Neisseriales</taxon>
        <taxon>Chitinibacteraceae</taxon>
        <taxon>Chitinibacter</taxon>
    </lineage>
</organism>
<protein>
    <submittedName>
        <fullName evidence="1">Uncharacterized protein</fullName>
    </submittedName>
</protein>
<accession>A0AAU7FEU9</accession>
<name>A0AAU7FEU9_9NEIS</name>
<dbReference type="EMBL" id="CP157355">
    <property type="protein sequence ID" value="XBM02054.1"/>
    <property type="molecule type" value="Genomic_DNA"/>
</dbReference>
<reference evidence="1" key="1">
    <citation type="submission" date="2024-05" db="EMBL/GenBank/DDBJ databases">
        <authorList>
            <person name="Yang L."/>
            <person name="Pan L."/>
        </authorList>
    </citation>
    <scope>NUCLEOTIDE SEQUENCE</scope>
    <source>
        <strain evidence="1">FCG-7</strain>
    </source>
</reference>
<gene>
    <name evidence="1" type="ORF">ABHF33_07245</name>
</gene>
<proteinExistence type="predicted"/>
<dbReference type="KEGG" id="cmav:ABHF33_07245"/>
<sequence length="53" mass="6109">MHLKLKQTLTELEAEYLAESCEWRSLEIRNAKEDGDSAQARICHSGFDVTKKK</sequence>
<dbReference type="AlphaFoldDB" id="A0AAU7FEU9"/>
<dbReference type="RefSeq" id="WP_348946323.1">
    <property type="nucleotide sequence ID" value="NZ_CP157355.1"/>
</dbReference>